<dbReference type="AlphaFoldDB" id="A0A4P8XI15"/>
<sequence>MTSPPIALIQGFKKANALLNVTLQQIIHPEAALHVHYWGFMPQHFDNTEHKHSFFEACYVLDGTGSYIEGDTEHPLEAGALFLSRPGIPHQIRSRDGLALCYVAFELLSPPRERSGATAVKGPADVASGSGGSDAFRGALSRLAAEGICVLPGGSLAAQPAVMLWHSLLSWFQPGRSEAGVPPLLLKSTALSLLLALIQGHSPPKPQQASPPGPAEEGGMLMRQAELFIKDNLGEALSLERVAGYLHITPRHLTRSFRKFRQQSFVHYVQEQRVQRAKQLLLHTELQIKEISALCGFESVHYFTRIFTIKLGVSPARFRRSQFTEGRFDSRDRASAPFSPKAEDSNLPSSGNDSP</sequence>
<keyword evidence="2" id="KW-0238">DNA-binding</keyword>
<dbReference type="SMART" id="SM00342">
    <property type="entry name" value="HTH_ARAC"/>
    <property type="match status" value="1"/>
</dbReference>
<evidence type="ECO:0000313" key="6">
    <source>
        <dbReference type="EMBL" id="QCT01100.1"/>
    </source>
</evidence>
<dbReference type="Pfam" id="PF02311">
    <property type="entry name" value="AraC_binding"/>
    <property type="match status" value="1"/>
</dbReference>
<keyword evidence="3" id="KW-0804">Transcription</keyword>
<feature type="compositionally biased region" description="Polar residues" evidence="4">
    <location>
        <begin position="346"/>
        <end position="355"/>
    </location>
</feature>
<dbReference type="SUPFAM" id="SSF51182">
    <property type="entry name" value="RmlC-like cupins"/>
    <property type="match status" value="1"/>
</dbReference>
<dbReference type="InterPro" id="IPR018060">
    <property type="entry name" value="HTH_AraC"/>
</dbReference>
<feature type="domain" description="HTH araC/xylS-type" evidence="5">
    <location>
        <begin position="223"/>
        <end position="321"/>
    </location>
</feature>
<keyword evidence="1" id="KW-0805">Transcription regulation</keyword>
<evidence type="ECO:0000256" key="2">
    <source>
        <dbReference type="ARBA" id="ARBA00023125"/>
    </source>
</evidence>
<dbReference type="EMBL" id="CP040396">
    <property type="protein sequence ID" value="QCT01100.1"/>
    <property type="molecule type" value="Genomic_DNA"/>
</dbReference>
<dbReference type="Pfam" id="PF12833">
    <property type="entry name" value="HTH_18"/>
    <property type="match status" value="1"/>
</dbReference>
<dbReference type="InterPro" id="IPR009057">
    <property type="entry name" value="Homeodomain-like_sf"/>
</dbReference>
<dbReference type="PROSITE" id="PS01124">
    <property type="entry name" value="HTH_ARAC_FAMILY_2"/>
    <property type="match status" value="1"/>
</dbReference>
<accession>A0A4P8XI15</accession>
<evidence type="ECO:0000256" key="3">
    <source>
        <dbReference type="ARBA" id="ARBA00023163"/>
    </source>
</evidence>
<dbReference type="InterPro" id="IPR050204">
    <property type="entry name" value="AraC_XylS_family_regulators"/>
</dbReference>
<evidence type="ECO:0000259" key="5">
    <source>
        <dbReference type="PROSITE" id="PS01124"/>
    </source>
</evidence>
<dbReference type="SUPFAM" id="SSF46689">
    <property type="entry name" value="Homeodomain-like"/>
    <property type="match status" value="2"/>
</dbReference>
<dbReference type="InterPro" id="IPR014710">
    <property type="entry name" value="RmlC-like_jellyroll"/>
</dbReference>
<proteinExistence type="predicted"/>
<dbReference type="PANTHER" id="PTHR46796">
    <property type="entry name" value="HTH-TYPE TRANSCRIPTIONAL ACTIVATOR RHAS-RELATED"/>
    <property type="match status" value="1"/>
</dbReference>
<dbReference type="Gene3D" id="1.10.10.60">
    <property type="entry name" value="Homeodomain-like"/>
    <property type="match status" value="2"/>
</dbReference>
<dbReference type="Proteomes" id="UP000300879">
    <property type="component" value="Chromosome"/>
</dbReference>
<reference evidence="6 7" key="1">
    <citation type="submission" date="2019-05" db="EMBL/GenBank/DDBJ databases">
        <authorList>
            <person name="Chen C."/>
        </authorList>
    </citation>
    <scope>NUCLEOTIDE SEQUENCE [LARGE SCALE GENOMIC DNA]</scope>
    <source>
        <strain evidence="6 7">HB172198</strain>
    </source>
</reference>
<dbReference type="KEGG" id="palo:E6C60_0376"/>
<evidence type="ECO:0000256" key="1">
    <source>
        <dbReference type="ARBA" id="ARBA00023015"/>
    </source>
</evidence>
<protein>
    <submittedName>
        <fullName evidence="6">Transcriptional regulator, AraC family protein</fullName>
    </submittedName>
</protein>
<dbReference type="PANTHER" id="PTHR46796:SF6">
    <property type="entry name" value="ARAC SUBFAMILY"/>
    <property type="match status" value="1"/>
</dbReference>
<keyword evidence="7" id="KW-1185">Reference proteome</keyword>
<dbReference type="GO" id="GO:0043565">
    <property type="term" value="F:sequence-specific DNA binding"/>
    <property type="evidence" value="ECO:0007669"/>
    <property type="project" value="InterPro"/>
</dbReference>
<gene>
    <name evidence="6" type="ORF">E6C60_0376</name>
</gene>
<dbReference type="GO" id="GO:0003700">
    <property type="term" value="F:DNA-binding transcription factor activity"/>
    <property type="evidence" value="ECO:0007669"/>
    <property type="project" value="InterPro"/>
</dbReference>
<feature type="region of interest" description="Disordered" evidence="4">
    <location>
        <begin position="326"/>
        <end position="355"/>
    </location>
</feature>
<evidence type="ECO:0000313" key="7">
    <source>
        <dbReference type="Proteomes" id="UP000300879"/>
    </source>
</evidence>
<dbReference type="InterPro" id="IPR011051">
    <property type="entry name" value="RmlC_Cupin_sf"/>
</dbReference>
<dbReference type="RefSeq" id="WP_233281101.1">
    <property type="nucleotide sequence ID" value="NZ_CP040396.1"/>
</dbReference>
<organism evidence="6 7">
    <name type="scientific">Paenibacillus algicola</name>
    <dbReference type="NCBI Taxonomy" id="2565926"/>
    <lineage>
        <taxon>Bacteria</taxon>
        <taxon>Bacillati</taxon>
        <taxon>Bacillota</taxon>
        <taxon>Bacilli</taxon>
        <taxon>Bacillales</taxon>
        <taxon>Paenibacillaceae</taxon>
        <taxon>Paenibacillus</taxon>
    </lineage>
</organism>
<dbReference type="Gene3D" id="2.60.120.10">
    <property type="entry name" value="Jelly Rolls"/>
    <property type="match status" value="1"/>
</dbReference>
<evidence type="ECO:0000256" key="4">
    <source>
        <dbReference type="SAM" id="MobiDB-lite"/>
    </source>
</evidence>
<dbReference type="InterPro" id="IPR003313">
    <property type="entry name" value="AraC-bd"/>
</dbReference>
<name>A0A4P8XI15_9BACL</name>